<protein>
    <submittedName>
        <fullName evidence="1">Uncharacterized protein</fullName>
    </submittedName>
</protein>
<gene>
    <name evidence="1" type="ORF">EYW49_14915</name>
</gene>
<sequence>MRWLGKLTGNGELSCDGTPVGRVAYEFDGYAQGGREISSSGEIRLASLELRQVFGRRGVQLRTDDGRLLGLRFSDKGLRGDLDVAHVDVTGDLPATEKQWRH</sequence>
<evidence type="ECO:0000313" key="1">
    <source>
        <dbReference type="EMBL" id="TBW36135.1"/>
    </source>
</evidence>
<dbReference type="AlphaFoldDB" id="A0A4Q9VL09"/>
<evidence type="ECO:0000313" key="2">
    <source>
        <dbReference type="Proteomes" id="UP000292781"/>
    </source>
</evidence>
<dbReference type="Proteomes" id="UP000292781">
    <property type="component" value="Unassembled WGS sequence"/>
</dbReference>
<name>A0A4Q9VL09_9HYPH</name>
<dbReference type="RefSeq" id="WP_131310387.1">
    <property type="nucleotide sequence ID" value="NZ_SJFN01000022.1"/>
</dbReference>
<dbReference type="OrthoDB" id="8160961at2"/>
<reference evidence="1 2" key="1">
    <citation type="submission" date="2019-02" db="EMBL/GenBank/DDBJ databases">
        <title>Siculibacillus lacustris gen. nov., sp. nov., a new rosette-forming bacterium isolated from a freshwater crater lake (Lake St. Ana, Romania).</title>
        <authorList>
            <person name="Felfoldi T."/>
            <person name="Marton Z."/>
            <person name="Szabo A."/>
            <person name="Mentes A."/>
            <person name="Boka K."/>
            <person name="Marialigeti K."/>
            <person name="Mathe I."/>
            <person name="Koncz M."/>
            <person name="Schumann P."/>
            <person name="Toth E."/>
        </authorList>
    </citation>
    <scope>NUCLEOTIDE SEQUENCE [LARGE SCALE GENOMIC DNA]</scope>
    <source>
        <strain evidence="1 2">SA-279</strain>
    </source>
</reference>
<dbReference type="EMBL" id="SJFN01000022">
    <property type="protein sequence ID" value="TBW36135.1"/>
    <property type="molecule type" value="Genomic_DNA"/>
</dbReference>
<keyword evidence="2" id="KW-1185">Reference proteome</keyword>
<proteinExistence type="predicted"/>
<comment type="caution">
    <text evidence="1">The sequence shown here is derived from an EMBL/GenBank/DDBJ whole genome shotgun (WGS) entry which is preliminary data.</text>
</comment>
<accession>A0A4Q9VL09</accession>
<organism evidence="1 2">
    <name type="scientific">Siculibacillus lacustris</name>
    <dbReference type="NCBI Taxonomy" id="1549641"/>
    <lineage>
        <taxon>Bacteria</taxon>
        <taxon>Pseudomonadati</taxon>
        <taxon>Pseudomonadota</taxon>
        <taxon>Alphaproteobacteria</taxon>
        <taxon>Hyphomicrobiales</taxon>
        <taxon>Ancalomicrobiaceae</taxon>
        <taxon>Siculibacillus</taxon>
    </lineage>
</organism>